<dbReference type="InterPro" id="IPR047153">
    <property type="entry name" value="TRIM45/56/19-like"/>
</dbReference>
<organism evidence="2 3">
    <name type="scientific">Mya arenaria</name>
    <name type="common">Soft-shell clam</name>
    <dbReference type="NCBI Taxonomy" id="6604"/>
    <lineage>
        <taxon>Eukaryota</taxon>
        <taxon>Metazoa</taxon>
        <taxon>Spiralia</taxon>
        <taxon>Lophotrochozoa</taxon>
        <taxon>Mollusca</taxon>
        <taxon>Bivalvia</taxon>
        <taxon>Autobranchia</taxon>
        <taxon>Heteroconchia</taxon>
        <taxon>Euheterodonta</taxon>
        <taxon>Imparidentia</taxon>
        <taxon>Neoheterodontei</taxon>
        <taxon>Myida</taxon>
        <taxon>Myoidea</taxon>
        <taxon>Myidae</taxon>
        <taxon>Mya</taxon>
    </lineage>
</organism>
<keyword evidence="1" id="KW-0175">Coiled coil</keyword>
<accession>A0ABY7DZC0</accession>
<dbReference type="PANTHER" id="PTHR25462:SF291">
    <property type="entry name" value="E3 UBIQUITIN-PROTEIN LIGASE TRIM45"/>
    <property type="match status" value="1"/>
</dbReference>
<evidence type="ECO:0000313" key="2">
    <source>
        <dbReference type="EMBL" id="WAR01958.1"/>
    </source>
</evidence>
<feature type="non-terminal residue" evidence="2">
    <location>
        <position position="1"/>
    </location>
</feature>
<evidence type="ECO:0000313" key="3">
    <source>
        <dbReference type="Proteomes" id="UP001164746"/>
    </source>
</evidence>
<dbReference type="Proteomes" id="UP001164746">
    <property type="component" value="Chromosome 4"/>
</dbReference>
<dbReference type="EMBL" id="CP111015">
    <property type="protein sequence ID" value="WAR01958.1"/>
    <property type="molecule type" value="Genomic_DNA"/>
</dbReference>
<keyword evidence="3" id="KW-1185">Reference proteome</keyword>
<dbReference type="Gene3D" id="3.30.160.60">
    <property type="entry name" value="Classic Zinc Finger"/>
    <property type="match status" value="1"/>
</dbReference>
<sequence length="267" mass="30985">MATGRSSIYKGSDLIHDFSCSKCEENDFNTEAQHFCPDCEHYLCDKCVGLHNGYHNKHTVYGRGDVEKWVGSSIDKCDKHGKELDVHCDDHQELCCSVCVALNHSHLPDLAKGFQKKAEFKQLSEAVEKMRCRLDELKKEKREDQAELKDSYKKIIADFKALRIEIDTILDQIEKATKEQLDNIFDDFKNDVKDDVENCVKMNDQLKNLMEKINQLTGKRKETNSYIGYRKCTAKLTQADNLIRETRRKPKEEIQFVSDQSIESFFK</sequence>
<protein>
    <submittedName>
        <fullName evidence="2">TRI33-like protein</fullName>
    </submittedName>
</protein>
<dbReference type="SUPFAM" id="SSF57845">
    <property type="entry name" value="B-box zinc-binding domain"/>
    <property type="match status" value="1"/>
</dbReference>
<dbReference type="PANTHER" id="PTHR25462">
    <property type="entry name" value="BONUS, ISOFORM C-RELATED"/>
    <property type="match status" value="1"/>
</dbReference>
<evidence type="ECO:0000256" key="1">
    <source>
        <dbReference type="SAM" id="Coils"/>
    </source>
</evidence>
<reference evidence="2" key="1">
    <citation type="submission" date="2022-11" db="EMBL/GenBank/DDBJ databases">
        <title>Centuries of genome instability and evolution in soft-shell clam transmissible cancer (bioRxiv).</title>
        <authorList>
            <person name="Hart S.F.M."/>
            <person name="Yonemitsu M.A."/>
            <person name="Giersch R.M."/>
            <person name="Beal B.F."/>
            <person name="Arriagada G."/>
            <person name="Davis B.W."/>
            <person name="Ostrander E.A."/>
            <person name="Goff S.P."/>
            <person name="Metzger M.J."/>
        </authorList>
    </citation>
    <scope>NUCLEOTIDE SEQUENCE</scope>
    <source>
        <strain evidence="2">MELC-2E11</strain>
        <tissue evidence="2">Siphon/mantle</tissue>
    </source>
</reference>
<gene>
    <name evidence="2" type="ORF">MAR_008516</name>
</gene>
<name>A0ABY7DZC0_MYAAR</name>
<feature type="coiled-coil region" evidence="1">
    <location>
        <begin position="120"/>
        <end position="219"/>
    </location>
</feature>
<proteinExistence type="predicted"/>